<feature type="transmembrane region" description="Helical" evidence="3">
    <location>
        <begin position="301"/>
        <end position="320"/>
    </location>
</feature>
<dbReference type="Proteomes" id="UP000272528">
    <property type="component" value="Chromosome"/>
</dbReference>
<gene>
    <name evidence="4" type="ORF">EJC50_12950</name>
</gene>
<dbReference type="KEGG" id="palb:EJC50_12950"/>
<name>A0A3S9A413_9BACL</name>
<dbReference type="PANTHER" id="PTHR22550">
    <property type="entry name" value="SPORE GERMINATION PROTEIN"/>
    <property type="match status" value="1"/>
</dbReference>
<dbReference type="GO" id="GO:0016020">
    <property type="term" value="C:membrane"/>
    <property type="evidence" value="ECO:0007669"/>
    <property type="project" value="InterPro"/>
</dbReference>
<keyword evidence="3" id="KW-0812">Transmembrane</keyword>
<protein>
    <submittedName>
        <fullName evidence="4">Spore germination protein</fullName>
    </submittedName>
</protein>
<feature type="transmembrane region" description="Helical" evidence="3">
    <location>
        <begin position="388"/>
        <end position="409"/>
    </location>
</feature>
<evidence type="ECO:0000256" key="2">
    <source>
        <dbReference type="ARBA" id="ARBA00023136"/>
    </source>
</evidence>
<keyword evidence="2 3" id="KW-0472">Membrane</keyword>
<feature type="transmembrane region" description="Helical" evidence="3">
    <location>
        <begin position="259"/>
        <end position="280"/>
    </location>
</feature>
<dbReference type="GO" id="GO:0009847">
    <property type="term" value="P:spore germination"/>
    <property type="evidence" value="ECO:0007669"/>
    <property type="project" value="InterPro"/>
</dbReference>
<organism evidence="4 5">
    <name type="scientific">Paenibacillus albus</name>
    <dbReference type="NCBI Taxonomy" id="2495582"/>
    <lineage>
        <taxon>Bacteria</taxon>
        <taxon>Bacillati</taxon>
        <taxon>Bacillota</taxon>
        <taxon>Bacilli</taxon>
        <taxon>Bacillales</taxon>
        <taxon>Paenibacillaceae</taxon>
        <taxon>Paenibacillus</taxon>
    </lineage>
</organism>
<dbReference type="Pfam" id="PF03323">
    <property type="entry name" value="GerA"/>
    <property type="match status" value="1"/>
</dbReference>
<keyword evidence="3" id="KW-1133">Transmembrane helix</keyword>
<sequence length="485" mass="53742">MHILGLIRIFACLEGLRFLKQLGASPIPADLESAIHALKAVFESESDIQLRPFRLLDKNGCILYHVAFTNKSSLQSQVLKPLLTAISDRFEDVLPVLSIERVDTIELAAAALLQGKCAILLEGLEQTVLADVSVSAGDSGSVPQNEQTIRGSHEGFVDDLFANRQLIRRRLETPDLTERSFVLGTKSPYHVSLLYISGLADDAVVEQISTRIEAVTAKYVKSEGQIADILETSRWSLFPQMLSTERPDTTVSHLMEGRIVVLADGNASAFILPATFFMFFQVPDDFVLRWWNGSFFRFLRYISVLITVALPSIYIAIVSNHFEVLPIDLVFSLKASLENIPFNPLIEALFMITVLELLREAALRLPKAIASTLSIVGGLVIGTEVVNANLVSTTMIVVIALTAVASFSIPSHEMRLALRLVSIPVMFAAVLLGFVGIAFSFSLLFMHLTKLETYGVPYFYPLTPLEPKRLWPAILQLPRKLFRRG</sequence>
<proteinExistence type="inferred from homology"/>
<keyword evidence="5" id="KW-1185">Reference proteome</keyword>
<dbReference type="OrthoDB" id="1726708at2"/>
<comment type="similarity">
    <text evidence="1">Belongs to the GerABKA family.</text>
</comment>
<evidence type="ECO:0000256" key="3">
    <source>
        <dbReference type="SAM" id="Phobius"/>
    </source>
</evidence>
<dbReference type="InterPro" id="IPR004995">
    <property type="entry name" value="Spore_Ger"/>
</dbReference>
<reference evidence="5" key="1">
    <citation type="submission" date="2018-12" db="EMBL/GenBank/DDBJ databases">
        <title>Genome sequence of Peanibacillus sp.</title>
        <authorList>
            <person name="Subramani G."/>
            <person name="Srinivasan S."/>
            <person name="Kim M.K."/>
        </authorList>
    </citation>
    <scope>NUCLEOTIDE SEQUENCE [LARGE SCALE GENOMIC DNA]</scope>
    <source>
        <strain evidence="5">18JY67-1</strain>
    </source>
</reference>
<evidence type="ECO:0000256" key="1">
    <source>
        <dbReference type="ARBA" id="ARBA00005278"/>
    </source>
</evidence>
<accession>A0A3S9A413</accession>
<evidence type="ECO:0000313" key="4">
    <source>
        <dbReference type="EMBL" id="AZN40462.1"/>
    </source>
</evidence>
<dbReference type="AlphaFoldDB" id="A0A3S9A413"/>
<dbReference type="EMBL" id="CP034437">
    <property type="protein sequence ID" value="AZN40462.1"/>
    <property type="molecule type" value="Genomic_DNA"/>
</dbReference>
<dbReference type="PIRSF" id="PIRSF005690">
    <property type="entry name" value="GerBA"/>
    <property type="match status" value="1"/>
</dbReference>
<dbReference type="InterPro" id="IPR050768">
    <property type="entry name" value="UPF0353/GerABKA_families"/>
</dbReference>
<dbReference type="PANTHER" id="PTHR22550:SF5">
    <property type="entry name" value="LEUCINE ZIPPER PROTEIN 4"/>
    <property type="match status" value="1"/>
</dbReference>
<evidence type="ECO:0000313" key="5">
    <source>
        <dbReference type="Proteomes" id="UP000272528"/>
    </source>
</evidence>
<feature type="transmembrane region" description="Helical" evidence="3">
    <location>
        <begin position="421"/>
        <end position="445"/>
    </location>
</feature>